<feature type="non-terminal residue" evidence="1">
    <location>
        <position position="96"/>
    </location>
</feature>
<dbReference type="AlphaFoldDB" id="A0AAV5TS40"/>
<protein>
    <submittedName>
        <fullName evidence="1">Uncharacterized protein</fullName>
    </submittedName>
</protein>
<dbReference type="Proteomes" id="UP001432027">
    <property type="component" value="Unassembled WGS sequence"/>
</dbReference>
<reference evidence="1" key="1">
    <citation type="submission" date="2023-10" db="EMBL/GenBank/DDBJ databases">
        <title>Genome assembly of Pristionchus species.</title>
        <authorList>
            <person name="Yoshida K."/>
            <person name="Sommer R.J."/>
        </authorList>
    </citation>
    <scope>NUCLEOTIDE SEQUENCE</scope>
    <source>
        <strain evidence="1">RS0144</strain>
    </source>
</reference>
<gene>
    <name evidence="1" type="ORF">PENTCL1PPCAC_19033</name>
</gene>
<keyword evidence="2" id="KW-1185">Reference proteome</keyword>
<proteinExistence type="predicted"/>
<accession>A0AAV5TS40</accession>
<sequence>ADRIVSTPTQQPKEGFRLEVTNDNNLKLYLDHDARIKDCEFSIGSFKFNCLLVSETVSGVTVDYIISERAYTLKSNEQLADVCGLYKEAKQIMKLS</sequence>
<evidence type="ECO:0000313" key="1">
    <source>
        <dbReference type="EMBL" id="GMS96858.1"/>
    </source>
</evidence>
<feature type="non-terminal residue" evidence="1">
    <location>
        <position position="1"/>
    </location>
</feature>
<name>A0AAV5TS40_9BILA</name>
<comment type="caution">
    <text evidence="1">The sequence shown here is derived from an EMBL/GenBank/DDBJ whole genome shotgun (WGS) entry which is preliminary data.</text>
</comment>
<dbReference type="EMBL" id="BTSX01000004">
    <property type="protein sequence ID" value="GMS96858.1"/>
    <property type="molecule type" value="Genomic_DNA"/>
</dbReference>
<evidence type="ECO:0000313" key="2">
    <source>
        <dbReference type="Proteomes" id="UP001432027"/>
    </source>
</evidence>
<organism evidence="1 2">
    <name type="scientific">Pristionchus entomophagus</name>
    <dbReference type="NCBI Taxonomy" id="358040"/>
    <lineage>
        <taxon>Eukaryota</taxon>
        <taxon>Metazoa</taxon>
        <taxon>Ecdysozoa</taxon>
        <taxon>Nematoda</taxon>
        <taxon>Chromadorea</taxon>
        <taxon>Rhabditida</taxon>
        <taxon>Rhabditina</taxon>
        <taxon>Diplogasteromorpha</taxon>
        <taxon>Diplogasteroidea</taxon>
        <taxon>Neodiplogasteridae</taxon>
        <taxon>Pristionchus</taxon>
    </lineage>
</organism>